<protein>
    <submittedName>
        <fullName evidence="1">Uncharacterized protein</fullName>
    </submittedName>
</protein>
<proteinExistence type="predicted"/>
<name>A0A8S5Q7L7_9CAUD</name>
<accession>A0A8S5Q7L7</accession>
<dbReference type="EMBL" id="BK015598">
    <property type="protein sequence ID" value="DAE15040.1"/>
    <property type="molecule type" value="Genomic_DNA"/>
</dbReference>
<evidence type="ECO:0000313" key="1">
    <source>
        <dbReference type="EMBL" id="DAE15040.1"/>
    </source>
</evidence>
<organism evidence="1">
    <name type="scientific">Siphoviridae sp. cty3u30</name>
    <dbReference type="NCBI Taxonomy" id="2825744"/>
    <lineage>
        <taxon>Viruses</taxon>
        <taxon>Duplodnaviria</taxon>
        <taxon>Heunggongvirae</taxon>
        <taxon>Uroviricota</taxon>
        <taxon>Caudoviricetes</taxon>
    </lineage>
</organism>
<reference evidence="1" key="1">
    <citation type="journal article" date="2021" name="Proc. Natl. Acad. Sci. U.S.A.">
        <title>A Catalog of Tens of Thousands of Viruses from Human Metagenomes Reveals Hidden Associations with Chronic Diseases.</title>
        <authorList>
            <person name="Tisza M.J."/>
            <person name="Buck C.B."/>
        </authorList>
    </citation>
    <scope>NUCLEOTIDE SEQUENCE</scope>
    <source>
        <strain evidence="1">Cty3u30</strain>
    </source>
</reference>
<sequence>MMRLTDAYEMSCVLAPASVAAATETASSYVDAKDKSEVAFQVAAASLADGKKLTVGICAGNASDGTGAVKVAERVFTASGAMTKVLACVSYKPKAADGRYVGVKIQHDSSAAVVCAVMAAAAGAYCPANNNWVLED</sequence>